<evidence type="ECO:0008006" key="9">
    <source>
        <dbReference type="Google" id="ProtNLM"/>
    </source>
</evidence>
<keyword evidence="3 6" id="KW-0812">Transmembrane</keyword>
<dbReference type="AlphaFoldDB" id="A0A0A0BGC3"/>
<protein>
    <recommendedName>
        <fullName evidence="9">Prepilin-type N-terminal cleavage/methylation domain-containing protein</fullName>
    </recommendedName>
</protein>
<reference evidence="7 8" key="1">
    <citation type="submission" date="2014-09" db="EMBL/GenBank/DDBJ databases">
        <authorList>
            <person name="Grob C."/>
            <person name="Taubert M."/>
            <person name="Howat A.M."/>
            <person name="Burns O.J."/>
            <person name="Dixon J.L."/>
            <person name="Chen Y."/>
            <person name="Murrell J.C."/>
        </authorList>
    </citation>
    <scope>NUCLEOTIDE SEQUENCE [LARGE SCALE GENOMIC DNA]</scope>
    <source>
        <strain evidence="7">L4</strain>
    </source>
</reference>
<dbReference type="Proteomes" id="UP000029999">
    <property type="component" value="Unassembled WGS sequence"/>
</dbReference>
<sequence length="340" mass="36598">MNIQEMKATISKFRRADLSVIKDEKLRAKGQKLQGKEKGFTLLELLVVITLIAILATGALIAYEDVGEAAEAASAGNAAATIDRAIRTYRAVENVYPNQWDNLVEEGGSEMFFSAPAMRTFLAAWQAPVSGDTEHEVLQEMFEESGIEELQTLNTGSNFTTAVANNPAPNRFHNESTGDAFEAEIEEGEFPSHLAVVPNDQCPTGILTNDYPTAAFDTSVSVSGNNLQNRYGDALEGDECHMMIALGFGGDAAASTTFSNVAVAQSPTYVRNTGDEDTSVNPETNYSRYIGLFQAGQYGDADGDPNGVGAAWSWNDTLRLIAIVSTDGKNIDELVSEAQQ</sequence>
<evidence type="ECO:0000256" key="4">
    <source>
        <dbReference type="ARBA" id="ARBA00022989"/>
    </source>
</evidence>
<dbReference type="EMBL" id="JRQD01000003">
    <property type="protein sequence ID" value="KGM07006.1"/>
    <property type="molecule type" value="Genomic_DNA"/>
</dbReference>
<gene>
    <name evidence="7" type="ORF">LP43_1506</name>
</gene>
<evidence type="ECO:0000256" key="2">
    <source>
        <dbReference type="ARBA" id="ARBA00022481"/>
    </source>
</evidence>
<evidence type="ECO:0000256" key="1">
    <source>
        <dbReference type="ARBA" id="ARBA00004167"/>
    </source>
</evidence>
<name>A0A0A0BGC3_9GAMM</name>
<evidence type="ECO:0000313" key="8">
    <source>
        <dbReference type="Proteomes" id="UP000029999"/>
    </source>
</evidence>
<comment type="subcellular location">
    <subcellularLocation>
        <location evidence="1">Membrane</location>
        <topology evidence="1">Single-pass membrane protein</topology>
    </subcellularLocation>
</comment>
<dbReference type="Gene3D" id="3.30.700.10">
    <property type="entry name" value="Glycoprotein, Type 4 Pilin"/>
    <property type="match status" value="1"/>
</dbReference>
<dbReference type="PROSITE" id="PS00409">
    <property type="entry name" value="PROKAR_NTER_METHYL"/>
    <property type="match status" value="1"/>
</dbReference>
<evidence type="ECO:0000256" key="3">
    <source>
        <dbReference type="ARBA" id="ARBA00022692"/>
    </source>
</evidence>
<dbReference type="SUPFAM" id="SSF54523">
    <property type="entry name" value="Pili subunits"/>
    <property type="match status" value="1"/>
</dbReference>
<dbReference type="RefSeq" id="WP_036313841.1">
    <property type="nucleotide sequence ID" value="NZ_JRQD01000003.1"/>
</dbReference>
<keyword evidence="4 6" id="KW-1133">Transmembrane helix</keyword>
<dbReference type="GO" id="GO:0016020">
    <property type="term" value="C:membrane"/>
    <property type="evidence" value="ECO:0007669"/>
    <property type="project" value="UniProtKB-SubCell"/>
</dbReference>
<proteinExistence type="predicted"/>
<evidence type="ECO:0000256" key="5">
    <source>
        <dbReference type="ARBA" id="ARBA00023136"/>
    </source>
</evidence>
<comment type="caution">
    <text evidence="7">The sequence shown here is derived from an EMBL/GenBank/DDBJ whole genome shotgun (WGS) entry which is preliminary data.</text>
</comment>
<keyword evidence="5 6" id="KW-0472">Membrane</keyword>
<feature type="transmembrane region" description="Helical" evidence="6">
    <location>
        <begin position="42"/>
        <end position="63"/>
    </location>
</feature>
<dbReference type="Pfam" id="PF07963">
    <property type="entry name" value="N_methyl"/>
    <property type="match status" value="1"/>
</dbReference>
<organism evidence="7 8">
    <name type="scientific">Methylophaga thiooxydans</name>
    <dbReference type="NCBI Taxonomy" id="392484"/>
    <lineage>
        <taxon>Bacteria</taxon>
        <taxon>Pseudomonadati</taxon>
        <taxon>Pseudomonadota</taxon>
        <taxon>Gammaproteobacteria</taxon>
        <taxon>Thiotrichales</taxon>
        <taxon>Piscirickettsiaceae</taxon>
        <taxon>Methylophaga</taxon>
    </lineage>
</organism>
<dbReference type="InterPro" id="IPR045584">
    <property type="entry name" value="Pilin-like"/>
</dbReference>
<dbReference type="PANTHER" id="PTHR30093:SF44">
    <property type="entry name" value="TYPE II SECRETION SYSTEM CORE PROTEIN G"/>
    <property type="match status" value="1"/>
</dbReference>
<evidence type="ECO:0000256" key="6">
    <source>
        <dbReference type="SAM" id="Phobius"/>
    </source>
</evidence>
<keyword evidence="2" id="KW-0488">Methylation</keyword>
<dbReference type="STRING" id="392484.LP43_1506"/>
<dbReference type="PANTHER" id="PTHR30093">
    <property type="entry name" value="GENERAL SECRETION PATHWAY PROTEIN G"/>
    <property type="match status" value="1"/>
</dbReference>
<dbReference type="NCBIfam" id="TIGR02532">
    <property type="entry name" value="IV_pilin_GFxxxE"/>
    <property type="match status" value="1"/>
</dbReference>
<accession>A0A0A0BGC3</accession>
<evidence type="ECO:0000313" key="7">
    <source>
        <dbReference type="EMBL" id="KGM07006.1"/>
    </source>
</evidence>
<dbReference type="InterPro" id="IPR012902">
    <property type="entry name" value="N_methyl_site"/>
</dbReference>